<accession>A0ABQ8JHC2</accession>
<evidence type="ECO:0000313" key="2">
    <source>
        <dbReference type="Proteomes" id="UP000887458"/>
    </source>
</evidence>
<dbReference type="Proteomes" id="UP000887458">
    <property type="component" value="Unassembled WGS sequence"/>
</dbReference>
<dbReference type="EMBL" id="NJHN03000037">
    <property type="protein sequence ID" value="KAH9422015.1"/>
    <property type="molecule type" value="Genomic_DNA"/>
</dbReference>
<gene>
    <name evidence="1" type="ORF">DERP_002307</name>
</gene>
<evidence type="ECO:0000313" key="1">
    <source>
        <dbReference type="EMBL" id="KAH9422015.1"/>
    </source>
</evidence>
<protein>
    <submittedName>
        <fullName evidence="1">Uncharacterized protein</fullName>
    </submittedName>
</protein>
<reference evidence="1 2" key="1">
    <citation type="journal article" date="2018" name="J. Allergy Clin. Immunol.">
        <title>High-quality assembly of Dermatophagoides pteronyssinus genome and transcriptome reveals a wide range of novel allergens.</title>
        <authorList>
            <person name="Liu X.Y."/>
            <person name="Yang K.Y."/>
            <person name="Wang M.Q."/>
            <person name="Kwok J.S."/>
            <person name="Zeng X."/>
            <person name="Yang Z."/>
            <person name="Xiao X.J."/>
            <person name="Lau C.P."/>
            <person name="Li Y."/>
            <person name="Huang Z.M."/>
            <person name="Ba J.G."/>
            <person name="Yim A.K."/>
            <person name="Ouyang C.Y."/>
            <person name="Ngai S.M."/>
            <person name="Chan T.F."/>
            <person name="Leung E.L."/>
            <person name="Liu L."/>
            <person name="Liu Z.G."/>
            <person name="Tsui S.K."/>
        </authorList>
    </citation>
    <scope>NUCLEOTIDE SEQUENCE [LARGE SCALE GENOMIC DNA]</scope>
    <source>
        <strain evidence="1">Derp</strain>
    </source>
</reference>
<reference evidence="1 2" key="2">
    <citation type="journal article" date="2022" name="Mol. Biol. Evol.">
        <title>Comparative Genomics Reveals Insights into the Divergent Evolution of Astigmatic Mites and Household Pest Adaptations.</title>
        <authorList>
            <person name="Xiong Q."/>
            <person name="Wan A.T."/>
            <person name="Liu X."/>
            <person name="Fung C.S."/>
            <person name="Xiao X."/>
            <person name="Malainual N."/>
            <person name="Hou J."/>
            <person name="Wang L."/>
            <person name="Wang M."/>
            <person name="Yang K.Y."/>
            <person name="Cui Y."/>
            <person name="Leung E.L."/>
            <person name="Nong W."/>
            <person name="Shin S.K."/>
            <person name="Au S.W."/>
            <person name="Jeong K.Y."/>
            <person name="Chew F.T."/>
            <person name="Hui J.H."/>
            <person name="Leung T.F."/>
            <person name="Tungtrongchitr A."/>
            <person name="Zhong N."/>
            <person name="Liu Z."/>
            <person name="Tsui S.K."/>
        </authorList>
    </citation>
    <scope>NUCLEOTIDE SEQUENCE [LARGE SCALE GENOMIC DNA]</scope>
    <source>
        <strain evidence="1">Derp</strain>
    </source>
</reference>
<proteinExistence type="predicted"/>
<keyword evidence="2" id="KW-1185">Reference proteome</keyword>
<name>A0ABQ8JHC2_DERPT</name>
<sequence length="109" mass="12340">MIIIICYITKFERTSMEPFDLSTRETLNGLGAIDADTMLATSGGRSPSGTFKSNCCNKLNGPFDRTGNIFKSSTEYIVHHLYQLHLQNHEYVPDPTFDGVLRQFHENSH</sequence>
<comment type="caution">
    <text evidence="1">The sequence shown here is derived from an EMBL/GenBank/DDBJ whole genome shotgun (WGS) entry which is preliminary data.</text>
</comment>
<organism evidence="1 2">
    <name type="scientific">Dermatophagoides pteronyssinus</name>
    <name type="common">European house dust mite</name>
    <dbReference type="NCBI Taxonomy" id="6956"/>
    <lineage>
        <taxon>Eukaryota</taxon>
        <taxon>Metazoa</taxon>
        <taxon>Ecdysozoa</taxon>
        <taxon>Arthropoda</taxon>
        <taxon>Chelicerata</taxon>
        <taxon>Arachnida</taxon>
        <taxon>Acari</taxon>
        <taxon>Acariformes</taxon>
        <taxon>Sarcoptiformes</taxon>
        <taxon>Astigmata</taxon>
        <taxon>Psoroptidia</taxon>
        <taxon>Analgoidea</taxon>
        <taxon>Pyroglyphidae</taxon>
        <taxon>Dermatophagoidinae</taxon>
        <taxon>Dermatophagoides</taxon>
    </lineage>
</organism>